<dbReference type="AlphaFoldDB" id="A0A7S3X7T3"/>
<gene>
    <name evidence="1" type="ORF">EHUX00137_LOCUS47802</name>
</gene>
<organism evidence="1">
    <name type="scientific">Emiliania huxleyi</name>
    <name type="common">Coccolithophore</name>
    <name type="synonym">Pontosphaera huxleyi</name>
    <dbReference type="NCBI Taxonomy" id="2903"/>
    <lineage>
        <taxon>Eukaryota</taxon>
        <taxon>Haptista</taxon>
        <taxon>Haptophyta</taxon>
        <taxon>Prymnesiophyceae</taxon>
        <taxon>Isochrysidales</taxon>
        <taxon>Noelaerhabdaceae</taxon>
        <taxon>Emiliania</taxon>
    </lineage>
</organism>
<reference evidence="1" key="1">
    <citation type="submission" date="2021-01" db="EMBL/GenBank/DDBJ databases">
        <authorList>
            <person name="Corre E."/>
            <person name="Pelletier E."/>
            <person name="Niang G."/>
            <person name="Scheremetjew M."/>
            <person name="Finn R."/>
            <person name="Kale V."/>
            <person name="Holt S."/>
            <person name="Cochrane G."/>
            <person name="Meng A."/>
            <person name="Brown T."/>
            <person name="Cohen L."/>
        </authorList>
    </citation>
    <scope>NUCLEOTIDE SEQUENCE</scope>
    <source>
        <strain evidence="1">379</strain>
    </source>
</reference>
<proteinExistence type="predicted"/>
<protein>
    <submittedName>
        <fullName evidence="1">Uncharacterized protein</fullName>
    </submittedName>
</protein>
<name>A0A7S3X7T3_EMIHU</name>
<dbReference type="EMBL" id="HBIR01061575">
    <property type="protein sequence ID" value="CAE0600653.1"/>
    <property type="molecule type" value="Transcribed_RNA"/>
</dbReference>
<sequence>MPGVCFPADTEGVRSTSAFGKEVFSAVAAALGDEPLAQAIVSEKDWRHTYNAHMLKVFEAQLRADPAVALASLKKGLEKATAMDFEPKDGTPAVPLAVAGSIDVKPFGTWAIHGTGNALKTISVPYNGSVLSGASLSFQLDKWARRGTMEADCAEAIKEGVRLDTFKGRTFILIGAGSELGPLRPLLLAGATVAAVATRKPQRWAELIEFAQTTAGTLLLPVPSGVASDCPDVAAVAAVAGADILAETPALAAWVAGVVRSSAGPVTLGTYLYADGEANVRITAAADVLTQAAMRAAAASRRELSLAYLPSQTVAHVIPAAAAEAQRANAAKAPWWQSMMRYRLAIRPPLSGAAGSAAAEPTYVHDAYSMTQGPNYALAQHMRQWRAMLAYTEGYAVSAPMAPAARTASMLHVHTVATALDGFGYFRPLEAFEPDCVRACLAALLAVELSTPMPALPSPFHLFTRHGFHGGFWRFPYSSDSIGSSAYVLGMVRLWRKEA</sequence>
<evidence type="ECO:0000313" key="1">
    <source>
        <dbReference type="EMBL" id="CAE0600653.1"/>
    </source>
</evidence>
<accession>A0A7S3X7T3</accession>